<feature type="transmembrane region" description="Helical" evidence="1">
    <location>
        <begin position="74"/>
        <end position="93"/>
    </location>
</feature>
<feature type="transmembrane region" description="Helical" evidence="1">
    <location>
        <begin position="133"/>
        <end position="159"/>
    </location>
</feature>
<keyword evidence="1" id="KW-0812">Transmembrane</keyword>
<name>A0A8S1STX9_PAROT</name>
<evidence type="ECO:0000256" key="1">
    <source>
        <dbReference type="SAM" id="Phobius"/>
    </source>
</evidence>
<evidence type="ECO:0000313" key="2">
    <source>
        <dbReference type="EMBL" id="CAD8142829.1"/>
    </source>
</evidence>
<protein>
    <submittedName>
        <fullName evidence="2">Uncharacterized protein</fullName>
    </submittedName>
</protein>
<feature type="transmembrane region" description="Helical" evidence="1">
    <location>
        <begin position="171"/>
        <end position="190"/>
    </location>
</feature>
<feature type="transmembrane region" description="Helical" evidence="1">
    <location>
        <begin position="24"/>
        <end position="54"/>
    </location>
</feature>
<comment type="caution">
    <text evidence="2">The sequence shown here is derived from an EMBL/GenBank/DDBJ whole genome shotgun (WGS) entry which is preliminary data.</text>
</comment>
<dbReference type="AlphaFoldDB" id="A0A8S1STX9"/>
<reference evidence="2" key="1">
    <citation type="submission" date="2021-01" db="EMBL/GenBank/DDBJ databases">
        <authorList>
            <consortium name="Genoscope - CEA"/>
            <person name="William W."/>
        </authorList>
    </citation>
    <scope>NUCLEOTIDE SEQUENCE</scope>
</reference>
<dbReference type="EMBL" id="CAJJDP010000014">
    <property type="protein sequence ID" value="CAD8142829.1"/>
    <property type="molecule type" value="Genomic_DNA"/>
</dbReference>
<keyword evidence="1" id="KW-0472">Membrane</keyword>
<organism evidence="2 3">
    <name type="scientific">Paramecium octaurelia</name>
    <dbReference type="NCBI Taxonomy" id="43137"/>
    <lineage>
        <taxon>Eukaryota</taxon>
        <taxon>Sar</taxon>
        <taxon>Alveolata</taxon>
        <taxon>Ciliophora</taxon>
        <taxon>Intramacronucleata</taxon>
        <taxon>Oligohymenophorea</taxon>
        <taxon>Peniculida</taxon>
        <taxon>Parameciidae</taxon>
        <taxon>Paramecium</taxon>
    </lineage>
</organism>
<proteinExistence type="predicted"/>
<accession>A0A8S1STX9</accession>
<dbReference type="Proteomes" id="UP000683925">
    <property type="component" value="Unassembled WGS sequence"/>
</dbReference>
<gene>
    <name evidence="2" type="ORF">POCTA_138.1.T0140174</name>
</gene>
<evidence type="ECO:0000313" key="3">
    <source>
        <dbReference type="Proteomes" id="UP000683925"/>
    </source>
</evidence>
<keyword evidence="1" id="KW-1133">Transmembrane helix</keyword>
<feature type="transmembrane region" description="Helical" evidence="1">
    <location>
        <begin position="100"/>
        <end position="121"/>
    </location>
</feature>
<keyword evidence="3" id="KW-1185">Reference proteome</keyword>
<sequence>MNKSEFLNYKKNLKVREQSSSNTLWLVIYVCLIYLLFGSFNICGKFFLTCTYIYSFSDSISILNYRSLNLANFQWFLFEMVGPLSLPFIPDIIGRMKFKFIFLIASLGPIIFLTPALYASLCKDSSNSGCNILFIYCCAFVVSIIAGLMQSLLLFVMLFYLSNLAKTREKVIYYGSFFFMQSMVLFKQTFSLMATWKFNRGAFYNL</sequence>